<protein>
    <recommendedName>
        <fullName evidence="1">Large ribosomal subunit protein bL12 C-terminal domain-containing protein</fullName>
    </recommendedName>
</protein>
<dbReference type="Gene3D" id="3.30.1390.10">
    <property type="match status" value="1"/>
</dbReference>
<evidence type="ECO:0000259" key="1">
    <source>
        <dbReference type="Pfam" id="PF00542"/>
    </source>
</evidence>
<gene>
    <name evidence="2" type="ORF">OV079_30685</name>
</gene>
<name>A0A9X3IZS9_9BACT</name>
<dbReference type="SUPFAM" id="SSF54736">
    <property type="entry name" value="ClpS-like"/>
    <property type="match status" value="1"/>
</dbReference>
<evidence type="ECO:0000313" key="2">
    <source>
        <dbReference type="EMBL" id="MCY1009851.1"/>
    </source>
</evidence>
<keyword evidence="3" id="KW-1185">Reference proteome</keyword>
<dbReference type="InterPro" id="IPR014719">
    <property type="entry name" value="Ribosomal_bL12_C/ClpS-like"/>
</dbReference>
<dbReference type="InterPro" id="IPR013823">
    <property type="entry name" value="Ribosomal_bL12_C"/>
</dbReference>
<evidence type="ECO:0000313" key="3">
    <source>
        <dbReference type="Proteomes" id="UP001150924"/>
    </source>
</evidence>
<dbReference type="GO" id="GO:0006412">
    <property type="term" value="P:translation"/>
    <property type="evidence" value="ECO:0007669"/>
    <property type="project" value="InterPro"/>
</dbReference>
<dbReference type="AlphaFoldDB" id="A0A9X3IZS9"/>
<proteinExistence type="predicted"/>
<feature type="domain" description="Large ribosomal subunit protein bL12 C-terminal" evidence="1">
    <location>
        <begin position="187"/>
        <end position="247"/>
    </location>
</feature>
<reference evidence="2" key="1">
    <citation type="submission" date="2022-11" db="EMBL/GenBank/DDBJ databases">
        <title>Minimal conservation of predation-associated metabolite biosynthetic gene clusters underscores biosynthetic potential of Myxococcota including descriptions for ten novel species: Archangium lansinium sp. nov., Myxococcus landrumus sp. nov., Nannocystis bai.</title>
        <authorList>
            <person name="Ahearne A."/>
            <person name="Stevens C."/>
            <person name="Phillips K."/>
        </authorList>
    </citation>
    <scope>NUCLEOTIDE SEQUENCE</scope>
    <source>
        <strain evidence="2">Na p29</strain>
    </source>
</reference>
<organism evidence="2 3">
    <name type="scientific">Nannocystis pusilla</name>
    <dbReference type="NCBI Taxonomy" id="889268"/>
    <lineage>
        <taxon>Bacteria</taxon>
        <taxon>Pseudomonadati</taxon>
        <taxon>Myxococcota</taxon>
        <taxon>Polyangia</taxon>
        <taxon>Nannocystales</taxon>
        <taxon>Nannocystaceae</taxon>
        <taxon>Nannocystis</taxon>
    </lineage>
</organism>
<comment type="caution">
    <text evidence="2">The sequence shown here is derived from an EMBL/GenBank/DDBJ whole genome shotgun (WGS) entry which is preliminary data.</text>
</comment>
<sequence>MMFDELLALERTPLDPRVRSACAEALIARGDPRGRFLALDAELAATPTRPPRPLVYRPTSPAPQTEFGPRQAALDELARTLDPAWLARVGALSHRRLHPWTASKPASDPPVLLPGALRETDLGPLPAGVVLDNLAATRLQALRWALPGPVTEISVHGAGDEWNAWVPPLYWCTQHPRRRRWDIEHVVELRVPPPDRVRAIRLIRELTGCNLITARDRLDQLPCVLLETYDDSQVEAMLARVAAAGGLAAVRGDPDATGEAALLSEGASLLEGGDPTEVVLRADADHLEVRKFAIRWTGAHENERAHVLRSRWSWRDLPVDPAERIEAVRPVIEAVAAERRASFAACRFCHRLTPPEWRFEPDVCSSCAEKHLGVVH</sequence>
<accession>A0A9X3IZS9</accession>
<dbReference type="Pfam" id="PF00542">
    <property type="entry name" value="Ribosomal_L12"/>
    <property type="match status" value="1"/>
</dbReference>
<dbReference type="GO" id="GO:0003735">
    <property type="term" value="F:structural constituent of ribosome"/>
    <property type="evidence" value="ECO:0007669"/>
    <property type="project" value="InterPro"/>
</dbReference>
<dbReference type="Proteomes" id="UP001150924">
    <property type="component" value="Unassembled WGS sequence"/>
</dbReference>
<dbReference type="EMBL" id="JAPNKE010000002">
    <property type="protein sequence ID" value="MCY1009851.1"/>
    <property type="molecule type" value="Genomic_DNA"/>
</dbReference>